<feature type="region of interest" description="Disordered" evidence="6">
    <location>
        <begin position="188"/>
        <end position="213"/>
    </location>
</feature>
<proteinExistence type="inferred from homology"/>
<reference evidence="9 10" key="1">
    <citation type="journal article" date="2016" name="Nat. Commun.">
        <title>Thousands of microbial genomes shed light on interconnected biogeochemical processes in an aquifer system.</title>
        <authorList>
            <person name="Anantharaman K."/>
            <person name="Brown C.T."/>
            <person name="Hug L.A."/>
            <person name="Sharon I."/>
            <person name="Castelle C.J."/>
            <person name="Probst A.J."/>
            <person name="Thomas B.C."/>
            <person name="Singh A."/>
            <person name="Wilkins M.J."/>
            <person name="Karaoz U."/>
            <person name="Brodie E.L."/>
            <person name="Williams K.H."/>
            <person name="Hubbard S.S."/>
            <person name="Banfield J.F."/>
        </authorList>
    </citation>
    <scope>NUCLEOTIDE SEQUENCE [LARGE SCALE GENOMIC DNA]</scope>
</reference>
<comment type="catalytic activity">
    <reaction evidence="5">
        <text>L-methionyl-tRNA(fMet) + (6R)-10-formyltetrahydrofolate = N-formyl-L-methionyl-tRNA(fMet) + (6S)-5,6,7,8-tetrahydrofolate + H(+)</text>
        <dbReference type="Rhea" id="RHEA:24380"/>
        <dbReference type="Rhea" id="RHEA-COMP:9952"/>
        <dbReference type="Rhea" id="RHEA-COMP:9953"/>
        <dbReference type="ChEBI" id="CHEBI:15378"/>
        <dbReference type="ChEBI" id="CHEBI:57453"/>
        <dbReference type="ChEBI" id="CHEBI:78530"/>
        <dbReference type="ChEBI" id="CHEBI:78844"/>
        <dbReference type="ChEBI" id="CHEBI:195366"/>
        <dbReference type="EC" id="2.1.2.9"/>
    </reaction>
</comment>
<dbReference type="InterPro" id="IPR036477">
    <property type="entry name" value="Formyl_transf_N_sf"/>
</dbReference>
<dbReference type="InterPro" id="IPR011034">
    <property type="entry name" value="Formyl_transferase-like_C_sf"/>
</dbReference>
<feature type="domain" description="Formyl transferase C-terminal" evidence="8">
    <location>
        <begin position="221"/>
        <end position="305"/>
    </location>
</feature>
<dbReference type="Pfam" id="PF02911">
    <property type="entry name" value="Formyl_trans_C"/>
    <property type="match status" value="1"/>
</dbReference>
<dbReference type="AlphaFoldDB" id="A0A1F5HEK7"/>
<dbReference type="SUPFAM" id="SSF50486">
    <property type="entry name" value="FMT C-terminal domain-like"/>
    <property type="match status" value="1"/>
</dbReference>
<evidence type="ECO:0000259" key="8">
    <source>
        <dbReference type="Pfam" id="PF02911"/>
    </source>
</evidence>
<dbReference type="SUPFAM" id="SSF53328">
    <property type="entry name" value="Formyltransferase"/>
    <property type="match status" value="1"/>
</dbReference>
<sequence length="322" mass="35817">MKIVFFGSSKYSVISAAIIKDKLGLTLVVTNPDKPSGRQRQLTVSPVKQFAQKNKLALLETDQLDQRALETISDTEPDFLIVADYGKILPKSLLDLPKYTALNIHHSLLPKHRGPSPAPAAILAGEKISGVTIIKMTEEVDAGDILAQQEYELAPNETTDSLLIRLNKIGAELIVGLLPNLAHSRSVSRLHPRGEVETKPGEHPGGAPQDESQATYTHRFTKQDGFIDPEKPPDPQTFDRMVRAFYPWPGVWSKVILRQTQDDAERSRSIKVKSEKLILIKFLPGNLIQPEGKRPMTVKEFLNGYPEAKKFIEKLLSGDYLA</sequence>
<dbReference type="PANTHER" id="PTHR11138">
    <property type="entry name" value="METHIONYL-TRNA FORMYLTRANSFERASE"/>
    <property type="match status" value="1"/>
</dbReference>
<dbReference type="Proteomes" id="UP000176751">
    <property type="component" value="Unassembled WGS sequence"/>
</dbReference>
<dbReference type="Pfam" id="PF00551">
    <property type="entry name" value="Formyl_trans_N"/>
    <property type="match status" value="1"/>
</dbReference>
<comment type="function">
    <text evidence="5">Attaches a formyl group to the free amino group of methionyl-tRNA(fMet). The formyl group appears to play a dual role in the initiator identity of N-formylmethionyl-tRNA by promoting its recognition by IF2 and preventing the misappropriation of this tRNA by the elongation apparatus.</text>
</comment>
<protein>
    <recommendedName>
        <fullName evidence="2 5">Methionyl-tRNA formyltransferase</fullName>
        <ecNumber evidence="2 5">2.1.2.9</ecNumber>
    </recommendedName>
</protein>
<evidence type="ECO:0000256" key="4">
    <source>
        <dbReference type="ARBA" id="ARBA00022917"/>
    </source>
</evidence>
<dbReference type="EC" id="2.1.2.9" evidence="2 5"/>
<dbReference type="InterPro" id="IPR001555">
    <property type="entry name" value="GART_AS"/>
</dbReference>
<accession>A0A1F5HEK7</accession>
<keyword evidence="3 5" id="KW-0808">Transferase</keyword>
<evidence type="ECO:0000256" key="1">
    <source>
        <dbReference type="ARBA" id="ARBA00010699"/>
    </source>
</evidence>
<dbReference type="CDD" id="cd08646">
    <property type="entry name" value="FMT_core_Met-tRNA-FMT_N"/>
    <property type="match status" value="1"/>
</dbReference>
<evidence type="ECO:0000256" key="3">
    <source>
        <dbReference type="ARBA" id="ARBA00022679"/>
    </source>
</evidence>
<keyword evidence="4 5" id="KW-0648">Protein biosynthesis</keyword>
<dbReference type="EMBL" id="MFCA01000013">
    <property type="protein sequence ID" value="OGE02465.1"/>
    <property type="molecule type" value="Genomic_DNA"/>
</dbReference>
<feature type="domain" description="Formyl transferase N-terminal" evidence="7">
    <location>
        <begin position="1"/>
        <end position="175"/>
    </location>
</feature>
<organism evidence="9 10">
    <name type="scientific">Candidatus Curtissbacteria bacterium RIFOXYA1_FULL_41_14</name>
    <dbReference type="NCBI Taxonomy" id="1797737"/>
    <lineage>
        <taxon>Bacteria</taxon>
        <taxon>Candidatus Curtissiibacteriota</taxon>
    </lineage>
</organism>
<feature type="binding site" evidence="5">
    <location>
        <begin position="107"/>
        <end position="110"/>
    </location>
    <ligand>
        <name>(6S)-5,6,7,8-tetrahydrofolate</name>
        <dbReference type="ChEBI" id="CHEBI:57453"/>
    </ligand>
</feature>
<evidence type="ECO:0000313" key="9">
    <source>
        <dbReference type="EMBL" id="OGE02465.1"/>
    </source>
</evidence>
<dbReference type="InterPro" id="IPR002376">
    <property type="entry name" value="Formyl_transf_N"/>
</dbReference>
<evidence type="ECO:0000256" key="5">
    <source>
        <dbReference type="HAMAP-Rule" id="MF_00182"/>
    </source>
</evidence>
<name>A0A1F5HEK7_9BACT</name>
<dbReference type="PROSITE" id="PS00373">
    <property type="entry name" value="GART"/>
    <property type="match status" value="1"/>
</dbReference>
<dbReference type="Gene3D" id="3.40.50.12230">
    <property type="match status" value="1"/>
</dbReference>
<dbReference type="InterPro" id="IPR041711">
    <property type="entry name" value="Met-tRNA-FMT_N"/>
</dbReference>
<comment type="caution">
    <text evidence="9">The sequence shown here is derived from an EMBL/GenBank/DDBJ whole genome shotgun (WGS) entry which is preliminary data.</text>
</comment>
<dbReference type="InterPro" id="IPR005793">
    <property type="entry name" value="Formyl_trans_C"/>
</dbReference>
<comment type="similarity">
    <text evidence="1 5">Belongs to the Fmt family.</text>
</comment>
<dbReference type="InterPro" id="IPR005794">
    <property type="entry name" value="Fmt"/>
</dbReference>
<evidence type="ECO:0000256" key="2">
    <source>
        <dbReference type="ARBA" id="ARBA00012261"/>
    </source>
</evidence>
<feature type="compositionally biased region" description="Basic and acidic residues" evidence="6">
    <location>
        <begin position="192"/>
        <end position="202"/>
    </location>
</feature>
<evidence type="ECO:0000256" key="6">
    <source>
        <dbReference type="SAM" id="MobiDB-lite"/>
    </source>
</evidence>
<gene>
    <name evidence="5" type="primary">fmt</name>
    <name evidence="9" type="ORF">A2196_01375</name>
</gene>
<dbReference type="PANTHER" id="PTHR11138:SF5">
    <property type="entry name" value="METHIONYL-TRNA FORMYLTRANSFERASE, MITOCHONDRIAL"/>
    <property type="match status" value="1"/>
</dbReference>
<dbReference type="STRING" id="1797737.A2196_01375"/>
<evidence type="ECO:0000313" key="10">
    <source>
        <dbReference type="Proteomes" id="UP000176751"/>
    </source>
</evidence>
<dbReference type="HAMAP" id="MF_00182">
    <property type="entry name" value="Formyl_trans"/>
    <property type="match status" value="1"/>
</dbReference>
<dbReference type="GO" id="GO:0004479">
    <property type="term" value="F:methionyl-tRNA formyltransferase activity"/>
    <property type="evidence" value="ECO:0007669"/>
    <property type="project" value="UniProtKB-UniRule"/>
</dbReference>
<evidence type="ECO:0000259" key="7">
    <source>
        <dbReference type="Pfam" id="PF00551"/>
    </source>
</evidence>